<reference evidence="1" key="2">
    <citation type="journal article" date="2023" name="Curr. Microbiol.">
        <title>Granulicatella seriolae sp. nov., a Novel Facultative Anaerobe Isolated from Yellowtail Marine Fish.</title>
        <authorList>
            <person name="Lee M."/>
            <person name="Choi Y.J."/>
            <person name="Farooq A."/>
            <person name="Jeong J.B."/>
            <person name="Jung M.Y."/>
        </authorList>
    </citation>
    <scope>NUCLEOTIDE SEQUENCE</scope>
    <source>
        <strain evidence="1">S8</strain>
    </source>
</reference>
<feature type="non-terminal residue" evidence="1">
    <location>
        <position position="1"/>
    </location>
</feature>
<organism evidence="1 2">
    <name type="scientific">Granulicatella seriolae</name>
    <dbReference type="NCBI Taxonomy" id="2967226"/>
    <lineage>
        <taxon>Bacteria</taxon>
        <taxon>Bacillati</taxon>
        <taxon>Bacillota</taxon>
        <taxon>Bacilli</taxon>
        <taxon>Lactobacillales</taxon>
        <taxon>Carnobacteriaceae</taxon>
        <taxon>Granulicatella</taxon>
    </lineage>
</organism>
<dbReference type="Proteomes" id="UP001059480">
    <property type="component" value="Unassembled WGS sequence"/>
</dbReference>
<reference evidence="1" key="1">
    <citation type="submission" date="2022-07" db="EMBL/GenBank/DDBJ databases">
        <authorList>
            <person name="Jung M.-Y."/>
            <person name="Lee M."/>
        </authorList>
    </citation>
    <scope>NUCLEOTIDE SEQUENCE</scope>
    <source>
        <strain evidence="1">S8</strain>
    </source>
</reference>
<dbReference type="RefSeq" id="WP_256946009.1">
    <property type="nucleotide sequence ID" value="NZ_JANHNZ010000025.1"/>
</dbReference>
<evidence type="ECO:0000313" key="1">
    <source>
        <dbReference type="EMBL" id="MCQ9210904.1"/>
    </source>
</evidence>
<protein>
    <submittedName>
        <fullName evidence="1">Uncharacterized protein</fullName>
    </submittedName>
</protein>
<reference evidence="1" key="3">
    <citation type="journal article" date="2023" name="Microbiol. Resour. Announc.">
        <title>Draft Genome Sequence of Granulicatella sp. Strain S8, Isolated from a Marine Fish, Seriola quinqueradiata.</title>
        <authorList>
            <person name="Lee M."/>
            <person name="Farooq A."/>
            <person name="Jeong J.B."/>
            <person name="Jung M.Y."/>
        </authorList>
    </citation>
    <scope>NUCLEOTIDE SEQUENCE</scope>
    <source>
        <strain evidence="1">S8</strain>
    </source>
</reference>
<proteinExistence type="predicted"/>
<dbReference type="EMBL" id="JANHNZ010000025">
    <property type="protein sequence ID" value="MCQ9210904.1"/>
    <property type="molecule type" value="Genomic_DNA"/>
</dbReference>
<comment type="caution">
    <text evidence="1">The sequence shown here is derived from an EMBL/GenBank/DDBJ whole genome shotgun (WGS) entry which is preliminary data.</text>
</comment>
<accession>A0ABT1WSL2</accession>
<gene>
    <name evidence="1" type="ORF">NPA36_10215</name>
</gene>
<sequence length="149" mass="18115">LQTRSLLSYKITMTKELQGFFIFYERHLKKHYPNWMCRYFDELTCQEQVAYFRNYATLVRKLESETFLVDQLKWILKSNPDELEFELYLQVVLHGEDDSCPIPQWVMDEWDRTYGQRFVEEYEVHMFEQGDPEALTPHQLDELVGELPF</sequence>
<evidence type="ECO:0000313" key="2">
    <source>
        <dbReference type="Proteomes" id="UP001059480"/>
    </source>
</evidence>
<keyword evidence="2" id="KW-1185">Reference proteome</keyword>
<name>A0ABT1WSL2_9LACT</name>